<keyword evidence="2 8" id="KW-1003">Cell membrane</keyword>
<evidence type="ECO:0000256" key="1">
    <source>
        <dbReference type="ARBA" id="ARBA00004651"/>
    </source>
</evidence>
<protein>
    <recommendedName>
        <fullName evidence="8">Gustatory receptor</fullName>
    </recommendedName>
</protein>
<dbReference type="GO" id="GO:0007635">
    <property type="term" value="P:chemosensory behavior"/>
    <property type="evidence" value="ECO:0000318"/>
    <property type="project" value="GO_Central"/>
</dbReference>
<dbReference type="GO" id="GO:0050909">
    <property type="term" value="P:sensory perception of taste"/>
    <property type="evidence" value="ECO:0007669"/>
    <property type="project" value="InterPro"/>
</dbReference>
<feature type="transmembrane region" description="Helical" evidence="8">
    <location>
        <begin position="23"/>
        <end position="44"/>
    </location>
</feature>
<dbReference type="PhylomeDB" id="D6X4A3"/>
<dbReference type="GO" id="GO:0008049">
    <property type="term" value="P:male courtship behavior"/>
    <property type="evidence" value="ECO:0000318"/>
    <property type="project" value="GO_Central"/>
</dbReference>
<keyword evidence="5 8" id="KW-0472">Membrane</keyword>
<dbReference type="HOGENOM" id="CLU_704636_0_0_1"/>
<evidence type="ECO:0000313" key="10">
    <source>
        <dbReference type="Proteomes" id="UP000007266"/>
    </source>
</evidence>
<dbReference type="AlphaFoldDB" id="D6X4A3"/>
<comment type="function">
    <text evidence="8">Gustatory receptor which mediates acceptance or avoidance behavior, depending on its substrates.</text>
</comment>
<evidence type="ECO:0000313" key="9">
    <source>
        <dbReference type="EMBL" id="EEZ97773.1"/>
    </source>
</evidence>
<keyword evidence="4 8" id="KW-1133">Transmembrane helix</keyword>
<keyword evidence="10" id="KW-1185">Reference proteome</keyword>
<comment type="similarity">
    <text evidence="8">Belongs to the insect chemoreceptor superfamily. Gustatory receptor (GR) family.</text>
</comment>
<dbReference type="InterPro" id="IPR013604">
    <property type="entry name" value="7TM_chemorcpt"/>
</dbReference>
<organism evidence="9 10">
    <name type="scientific">Tribolium castaneum</name>
    <name type="common">Red flour beetle</name>
    <dbReference type="NCBI Taxonomy" id="7070"/>
    <lineage>
        <taxon>Eukaryota</taxon>
        <taxon>Metazoa</taxon>
        <taxon>Ecdysozoa</taxon>
        <taxon>Arthropoda</taxon>
        <taxon>Hexapoda</taxon>
        <taxon>Insecta</taxon>
        <taxon>Pterygota</taxon>
        <taxon>Neoptera</taxon>
        <taxon>Endopterygota</taxon>
        <taxon>Coleoptera</taxon>
        <taxon>Polyphaga</taxon>
        <taxon>Cucujiformia</taxon>
        <taxon>Tenebrionidae</taxon>
        <taxon>Tenebrionidae incertae sedis</taxon>
        <taxon>Tribolium</taxon>
    </lineage>
</organism>
<dbReference type="EMBL" id="KQ971410">
    <property type="protein sequence ID" value="EEZ97773.1"/>
    <property type="molecule type" value="Genomic_DNA"/>
</dbReference>
<name>D6X4A3_TRICA</name>
<dbReference type="GO" id="GO:0005886">
    <property type="term" value="C:plasma membrane"/>
    <property type="evidence" value="ECO:0007669"/>
    <property type="project" value="UniProtKB-SubCell"/>
</dbReference>
<gene>
    <name evidence="9" type="primary">TcGr148</name>
    <name evidence="9" type="ORF">TcasGA2_TC030237</name>
</gene>
<dbReference type="OMA" id="ICHFIAG"/>
<dbReference type="Pfam" id="PF08395">
    <property type="entry name" value="7tm_7"/>
    <property type="match status" value="1"/>
</dbReference>
<evidence type="ECO:0000256" key="5">
    <source>
        <dbReference type="ARBA" id="ARBA00023136"/>
    </source>
</evidence>
<keyword evidence="6 8" id="KW-0675">Receptor</keyword>
<dbReference type="PANTHER" id="PTHR21143">
    <property type="entry name" value="INVERTEBRATE GUSTATORY RECEPTOR"/>
    <property type="match status" value="1"/>
</dbReference>
<proteinExistence type="inferred from homology"/>
<sequence length="357" mass="41235">MYEQIFKPLDTISKIFGTYQSKVRIFQCLISTTGIVLLSLYYFFYKLTEIVSTAYSLVVLRYFSHLIALVLIVIINLFQFGDVQNVLTNLELVDLELIRLGQNRGLIKINKSHKNWARILTFVFNVGANICGLTFSVLLRKHPEIIHLIVLGYPRIVLCNFSTTFFVLSMMIQDRFTIINTVLKKKNNFDSSIITRLVQAHSNLIKIIDKVNTIFNPVIIFFFAIDFILIVGDLYIISSTILFTITSNNKFMASLIKNCLFYTTELIYFTIRSAKLCREANRTVKILTALPVPFSDEKKRNLIIFPVMRLLQNRIKITAFGFFSLDYELLFSMCGTACSYLFIMLQINTENLEQKSL</sequence>
<reference evidence="9 10" key="1">
    <citation type="journal article" date="2008" name="Nature">
        <title>The genome of the model beetle and pest Tribolium castaneum.</title>
        <authorList>
            <consortium name="Tribolium Genome Sequencing Consortium"/>
            <person name="Richards S."/>
            <person name="Gibbs R.A."/>
            <person name="Weinstock G.M."/>
            <person name="Brown S.J."/>
            <person name="Denell R."/>
            <person name="Beeman R.W."/>
            <person name="Gibbs R."/>
            <person name="Beeman R.W."/>
            <person name="Brown S.J."/>
            <person name="Bucher G."/>
            <person name="Friedrich M."/>
            <person name="Grimmelikhuijzen C.J."/>
            <person name="Klingler M."/>
            <person name="Lorenzen M."/>
            <person name="Richards S."/>
            <person name="Roth S."/>
            <person name="Schroder R."/>
            <person name="Tautz D."/>
            <person name="Zdobnov E.M."/>
            <person name="Muzny D."/>
            <person name="Gibbs R.A."/>
            <person name="Weinstock G.M."/>
            <person name="Attaway T."/>
            <person name="Bell S."/>
            <person name="Buhay C.J."/>
            <person name="Chandrabose M.N."/>
            <person name="Chavez D."/>
            <person name="Clerk-Blankenburg K.P."/>
            <person name="Cree A."/>
            <person name="Dao M."/>
            <person name="Davis C."/>
            <person name="Chacko J."/>
            <person name="Dinh H."/>
            <person name="Dugan-Rocha S."/>
            <person name="Fowler G."/>
            <person name="Garner T.T."/>
            <person name="Garnes J."/>
            <person name="Gnirke A."/>
            <person name="Hawes A."/>
            <person name="Hernandez J."/>
            <person name="Hines S."/>
            <person name="Holder M."/>
            <person name="Hume J."/>
            <person name="Jhangiani S.N."/>
            <person name="Joshi V."/>
            <person name="Khan Z.M."/>
            <person name="Jackson L."/>
            <person name="Kovar C."/>
            <person name="Kowis A."/>
            <person name="Lee S."/>
            <person name="Lewis L.R."/>
            <person name="Margolis J."/>
            <person name="Morgan M."/>
            <person name="Nazareth L.V."/>
            <person name="Nguyen N."/>
            <person name="Okwuonu G."/>
            <person name="Parker D."/>
            <person name="Richards S."/>
            <person name="Ruiz S.J."/>
            <person name="Santibanez J."/>
            <person name="Savard J."/>
            <person name="Scherer S.E."/>
            <person name="Schneider B."/>
            <person name="Sodergren E."/>
            <person name="Tautz D."/>
            <person name="Vattahil S."/>
            <person name="Villasana D."/>
            <person name="White C.S."/>
            <person name="Wright R."/>
            <person name="Park Y."/>
            <person name="Beeman R.W."/>
            <person name="Lord J."/>
            <person name="Oppert B."/>
            <person name="Lorenzen M."/>
            <person name="Brown S."/>
            <person name="Wang L."/>
            <person name="Savard J."/>
            <person name="Tautz D."/>
            <person name="Richards S."/>
            <person name="Weinstock G."/>
            <person name="Gibbs R.A."/>
            <person name="Liu Y."/>
            <person name="Worley K."/>
            <person name="Weinstock G."/>
            <person name="Elsik C.G."/>
            <person name="Reese J.T."/>
            <person name="Elhaik E."/>
            <person name="Landan G."/>
            <person name="Graur D."/>
            <person name="Arensburger P."/>
            <person name="Atkinson P."/>
            <person name="Beeman R.W."/>
            <person name="Beidler J."/>
            <person name="Brown S.J."/>
            <person name="Demuth J.P."/>
            <person name="Drury D.W."/>
            <person name="Du Y.Z."/>
            <person name="Fujiwara H."/>
            <person name="Lorenzen M."/>
            <person name="Maselli V."/>
            <person name="Osanai M."/>
            <person name="Park Y."/>
            <person name="Robertson H.M."/>
            <person name="Tu Z."/>
            <person name="Wang J.J."/>
            <person name="Wang S."/>
            <person name="Richards S."/>
            <person name="Song H."/>
            <person name="Zhang L."/>
            <person name="Sodergren E."/>
            <person name="Werner D."/>
            <person name="Stanke M."/>
            <person name="Morgenstern B."/>
            <person name="Solovyev V."/>
            <person name="Kosarev P."/>
            <person name="Brown G."/>
            <person name="Chen H.C."/>
            <person name="Ermolaeva O."/>
            <person name="Hlavina W."/>
            <person name="Kapustin Y."/>
            <person name="Kiryutin B."/>
            <person name="Kitts P."/>
            <person name="Maglott D."/>
            <person name="Pruitt K."/>
            <person name="Sapojnikov V."/>
            <person name="Souvorov A."/>
            <person name="Mackey A.J."/>
            <person name="Waterhouse R.M."/>
            <person name="Wyder S."/>
            <person name="Zdobnov E.M."/>
            <person name="Zdobnov E.M."/>
            <person name="Wyder S."/>
            <person name="Kriventseva E.V."/>
            <person name="Kadowaki T."/>
            <person name="Bork P."/>
            <person name="Aranda M."/>
            <person name="Bao R."/>
            <person name="Beermann A."/>
            <person name="Berns N."/>
            <person name="Bolognesi R."/>
            <person name="Bonneton F."/>
            <person name="Bopp D."/>
            <person name="Brown S.J."/>
            <person name="Bucher G."/>
            <person name="Butts T."/>
            <person name="Chaumot A."/>
            <person name="Denell R.E."/>
            <person name="Ferrier D.E."/>
            <person name="Friedrich M."/>
            <person name="Gordon C.M."/>
            <person name="Jindra M."/>
            <person name="Klingler M."/>
            <person name="Lan Q."/>
            <person name="Lattorff H.M."/>
            <person name="Laudet V."/>
            <person name="von Levetsow C."/>
            <person name="Liu Z."/>
            <person name="Lutz R."/>
            <person name="Lynch J.A."/>
            <person name="da Fonseca R.N."/>
            <person name="Posnien N."/>
            <person name="Reuter R."/>
            <person name="Roth S."/>
            <person name="Savard J."/>
            <person name="Schinko J.B."/>
            <person name="Schmitt C."/>
            <person name="Schoppmeier M."/>
            <person name="Schroder R."/>
            <person name="Shippy T.D."/>
            <person name="Simonnet F."/>
            <person name="Marques-Souza H."/>
            <person name="Tautz D."/>
            <person name="Tomoyasu Y."/>
            <person name="Trauner J."/>
            <person name="Van der Zee M."/>
            <person name="Vervoort M."/>
            <person name="Wittkopp N."/>
            <person name="Wimmer E.A."/>
            <person name="Yang X."/>
            <person name="Jones A.K."/>
            <person name="Sattelle D.B."/>
            <person name="Ebert P.R."/>
            <person name="Nelson D."/>
            <person name="Scott J.G."/>
            <person name="Beeman R.W."/>
            <person name="Muthukrishnan S."/>
            <person name="Kramer K.J."/>
            <person name="Arakane Y."/>
            <person name="Beeman R.W."/>
            <person name="Zhu Q."/>
            <person name="Hogenkamp D."/>
            <person name="Dixit R."/>
            <person name="Oppert B."/>
            <person name="Jiang H."/>
            <person name="Zou Z."/>
            <person name="Marshall J."/>
            <person name="Elpidina E."/>
            <person name="Vinokurov K."/>
            <person name="Oppert C."/>
            <person name="Zou Z."/>
            <person name="Evans J."/>
            <person name="Lu Z."/>
            <person name="Zhao P."/>
            <person name="Sumathipala N."/>
            <person name="Altincicek B."/>
            <person name="Vilcinskas A."/>
            <person name="Williams M."/>
            <person name="Hultmark D."/>
            <person name="Hetru C."/>
            <person name="Jiang H."/>
            <person name="Grimmelikhuijzen C.J."/>
            <person name="Hauser F."/>
            <person name="Cazzamali G."/>
            <person name="Williamson M."/>
            <person name="Park Y."/>
            <person name="Li B."/>
            <person name="Tanaka Y."/>
            <person name="Predel R."/>
            <person name="Neupert S."/>
            <person name="Schachtner J."/>
            <person name="Verleyen P."/>
            <person name="Raible F."/>
            <person name="Bork P."/>
            <person name="Friedrich M."/>
            <person name="Walden K.K."/>
            <person name="Robertson H.M."/>
            <person name="Angeli S."/>
            <person name="Foret S."/>
            <person name="Bucher G."/>
            <person name="Schuetz S."/>
            <person name="Maleszka R."/>
            <person name="Wimmer E.A."/>
            <person name="Beeman R.W."/>
            <person name="Lorenzen M."/>
            <person name="Tomoyasu Y."/>
            <person name="Miller S.C."/>
            <person name="Grossmann D."/>
            <person name="Bucher G."/>
        </authorList>
    </citation>
    <scope>NUCLEOTIDE SEQUENCE [LARGE SCALE GENOMIC DNA]</scope>
    <source>
        <strain evidence="9 10">Georgia GA2</strain>
    </source>
</reference>
<feature type="transmembrane region" description="Helical" evidence="8">
    <location>
        <begin position="59"/>
        <end position="78"/>
    </location>
</feature>
<accession>D6X4A3</accession>
<feature type="transmembrane region" description="Helical" evidence="8">
    <location>
        <begin position="116"/>
        <end position="139"/>
    </location>
</feature>
<evidence type="ECO:0000256" key="7">
    <source>
        <dbReference type="ARBA" id="ARBA00023224"/>
    </source>
</evidence>
<dbReference type="GO" id="GO:0007165">
    <property type="term" value="P:signal transduction"/>
    <property type="evidence" value="ECO:0007669"/>
    <property type="project" value="UniProtKB-KW"/>
</dbReference>
<dbReference type="GO" id="GO:0043025">
    <property type="term" value="C:neuronal cell body"/>
    <property type="evidence" value="ECO:0000318"/>
    <property type="project" value="GO_Central"/>
</dbReference>
<keyword evidence="3 8" id="KW-0812">Transmembrane</keyword>
<feature type="transmembrane region" description="Helical" evidence="8">
    <location>
        <begin position="145"/>
        <end position="168"/>
    </location>
</feature>
<evidence type="ECO:0000256" key="2">
    <source>
        <dbReference type="ARBA" id="ARBA00022475"/>
    </source>
</evidence>
<evidence type="ECO:0000256" key="8">
    <source>
        <dbReference type="RuleBase" id="RU363108"/>
    </source>
</evidence>
<dbReference type="GO" id="GO:0030424">
    <property type="term" value="C:axon"/>
    <property type="evidence" value="ECO:0000318"/>
    <property type="project" value="GO_Central"/>
</dbReference>
<evidence type="ECO:0000256" key="6">
    <source>
        <dbReference type="ARBA" id="ARBA00023170"/>
    </source>
</evidence>
<reference evidence="9 10" key="2">
    <citation type="journal article" date="2010" name="Nucleic Acids Res.">
        <title>BeetleBase in 2010: revisions to provide comprehensive genomic information for Tribolium castaneum.</title>
        <authorList>
            <person name="Kim H.S."/>
            <person name="Murphy T."/>
            <person name="Xia J."/>
            <person name="Caragea D."/>
            <person name="Park Y."/>
            <person name="Beeman R.W."/>
            <person name="Lorenzen M.D."/>
            <person name="Butcher S."/>
            <person name="Manak J.R."/>
            <person name="Brown S.J."/>
        </authorList>
    </citation>
    <scope>NUCLEOTIDE SEQUENCE [LARGE SCALE GENOMIC DNA]</scope>
    <source>
        <strain evidence="9 10">Georgia GA2</strain>
    </source>
</reference>
<keyword evidence="7 8" id="KW-0807">Transducer</keyword>
<evidence type="ECO:0000256" key="4">
    <source>
        <dbReference type="ARBA" id="ARBA00022989"/>
    </source>
</evidence>
<dbReference type="Proteomes" id="UP000007266">
    <property type="component" value="Unassembled WGS sequence"/>
</dbReference>
<comment type="subcellular location">
    <subcellularLocation>
        <location evidence="1 8">Cell membrane</location>
        <topology evidence="1 8">Multi-pass membrane protein</topology>
    </subcellularLocation>
</comment>
<feature type="transmembrane region" description="Helical" evidence="8">
    <location>
        <begin position="317"/>
        <end position="343"/>
    </location>
</feature>
<dbReference type="GO" id="GO:0030425">
    <property type="term" value="C:dendrite"/>
    <property type="evidence" value="ECO:0000318"/>
    <property type="project" value="GO_Central"/>
</dbReference>
<evidence type="ECO:0000256" key="3">
    <source>
        <dbReference type="ARBA" id="ARBA00022692"/>
    </source>
</evidence>
<feature type="transmembrane region" description="Helical" evidence="8">
    <location>
        <begin position="218"/>
        <end position="245"/>
    </location>
</feature>
<dbReference type="PANTHER" id="PTHR21143:SF104">
    <property type="entry name" value="GUSTATORY RECEPTOR 8A-RELATED"/>
    <property type="match status" value="1"/>
</dbReference>
<comment type="caution">
    <text evidence="8">Lacks conserved residue(s) required for the propagation of feature annotation.</text>
</comment>